<accession>A0A3B0VAY4</accession>
<evidence type="ECO:0000259" key="3">
    <source>
        <dbReference type="PROSITE" id="PS51186"/>
    </source>
</evidence>
<feature type="domain" description="N-acetyltransferase" evidence="3">
    <location>
        <begin position="7"/>
        <end position="151"/>
    </location>
</feature>
<keyword evidence="1" id="KW-0808">Transferase</keyword>
<dbReference type="PROSITE" id="PS51186">
    <property type="entry name" value="GNAT"/>
    <property type="match status" value="1"/>
</dbReference>
<dbReference type="GO" id="GO:0016747">
    <property type="term" value="F:acyltransferase activity, transferring groups other than amino-acyl groups"/>
    <property type="evidence" value="ECO:0007669"/>
    <property type="project" value="InterPro"/>
</dbReference>
<dbReference type="EMBL" id="UOEY01000095">
    <property type="protein sequence ID" value="VAW40041.1"/>
    <property type="molecule type" value="Genomic_DNA"/>
</dbReference>
<organism evidence="4">
    <name type="scientific">hydrothermal vent metagenome</name>
    <dbReference type="NCBI Taxonomy" id="652676"/>
    <lineage>
        <taxon>unclassified sequences</taxon>
        <taxon>metagenomes</taxon>
        <taxon>ecological metagenomes</taxon>
    </lineage>
</organism>
<proteinExistence type="predicted"/>
<reference evidence="4" key="1">
    <citation type="submission" date="2018-06" db="EMBL/GenBank/DDBJ databases">
        <authorList>
            <person name="Zhirakovskaya E."/>
        </authorList>
    </citation>
    <scope>NUCLEOTIDE SEQUENCE</scope>
</reference>
<gene>
    <name evidence="4" type="ORF">MNBD_DELTA04-611</name>
</gene>
<dbReference type="InterPro" id="IPR050832">
    <property type="entry name" value="Bact_Acetyltransf"/>
</dbReference>
<dbReference type="PANTHER" id="PTHR43877">
    <property type="entry name" value="AMINOALKYLPHOSPHONATE N-ACETYLTRANSFERASE-RELATED-RELATED"/>
    <property type="match status" value="1"/>
</dbReference>
<keyword evidence="2" id="KW-0012">Acyltransferase</keyword>
<dbReference type="Gene3D" id="3.40.630.30">
    <property type="match status" value="1"/>
</dbReference>
<dbReference type="Pfam" id="PF00583">
    <property type="entry name" value="Acetyltransf_1"/>
    <property type="match status" value="1"/>
</dbReference>
<dbReference type="CDD" id="cd04301">
    <property type="entry name" value="NAT_SF"/>
    <property type="match status" value="1"/>
</dbReference>
<dbReference type="AlphaFoldDB" id="A0A3B0VAY4"/>
<protein>
    <recommendedName>
        <fullName evidence="3">N-acetyltransferase domain-containing protein</fullName>
    </recommendedName>
</protein>
<evidence type="ECO:0000256" key="1">
    <source>
        <dbReference type="ARBA" id="ARBA00022679"/>
    </source>
</evidence>
<dbReference type="InterPro" id="IPR016181">
    <property type="entry name" value="Acyl_CoA_acyltransferase"/>
</dbReference>
<sequence>MAPSGSIVIRRARAADLADLTALLQILFGMEEDFSFDEARQRQGLMLMLENEQGVVLAAENSGKVIGMCTGQLLVSTAEGAPAVLVEDVVVLPAWQDRGVGRLLMHSIAEWAVSKNAVRLQLLADRNNKAALRFYDKIGWQMTDLICLRKT</sequence>
<evidence type="ECO:0000313" key="4">
    <source>
        <dbReference type="EMBL" id="VAW40041.1"/>
    </source>
</evidence>
<dbReference type="SUPFAM" id="SSF55729">
    <property type="entry name" value="Acyl-CoA N-acyltransferases (Nat)"/>
    <property type="match status" value="1"/>
</dbReference>
<dbReference type="InterPro" id="IPR000182">
    <property type="entry name" value="GNAT_dom"/>
</dbReference>
<evidence type="ECO:0000256" key="2">
    <source>
        <dbReference type="ARBA" id="ARBA00023315"/>
    </source>
</evidence>
<name>A0A3B0VAY4_9ZZZZ</name>